<feature type="region of interest" description="Disordered" evidence="1">
    <location>
        <begin position="386"/>
        <end position="497"/>
    </location>
</feature>
<dbReference type="AlphaFoldDB" id="A0A9P4NIN2"/>
<protein>
    <submittedName>
        <fullName evidence="2">Uncharacterized protein</fullName>
    </submittedName>
</protein>
<reference evidence="2" key="1">
    <citation type="journal article" date="2020" name="Stud. Mycol.">
        <title>101 Dothideomycetes genomes: a test case for predicting lifestyles and emergence of pathogens.</title>
        <authorList>
            <person name="Haridas S."/>
            <person name="Albert R."/>
            <person name="Binder M."/>
            <person name="Bloem J."/>
            <person name="Labutti K."/>
            <person name="Salamov A."/>
            <person name="Andreopoulos B."/>
            <person name="Baker S."/>
            <person name="Barry K."/>
            <person name="Bills G."/>
            <person name="Bluhm B."/>
            <person name="Cannon C."/>
            <person name="Castanera R."/>
            <person name="Culley D."/>
            <person name="Daum C."/>
            <person name="Ezra D."/>
            <person name="Gonzalez J."/>
            <person name="Henrissat B."/>
            <person name="Kuo A."/>
            <person name="Liang C."/>
            <person name="Lipzen A."/>
            <person name="Lutzoni F."/>
            <person name="Magnuson J."/>
            <person name="Mondo S."/>
            <person name="Nolan M."/>
            <person name="Ohm R."/>
            <person name="Pangilinan J."/>
            <person name="Park H.-J."/>
            <person name="Ramirez L."/>
            <person name="Alfaro M."/>
            <person name="Sun H."/>
            <person name="Tritt A."/>
            <person name="Yoshinaga Y."/>
            <person name="Zwiers L.-H."/>
            <person name="Turgeon B."/>
            <person name="Goodwin S."/>
            <person name="Spatafora J."/>
            <person name="Crous P."/>
            <person name="Grigoriev I."/>
        </authorList>
    </citation>
    <scope>NUCLEOTIDE SEQUENCE</scope>
    <source>
        <strain evidence="2">CBS 130266</strain>
    </source>
</reference>
<feature type="compositionally biased region" description="Polar residues" evidence="1">
    <location>
        <begin position="61"/>
        <end position="73"/>
    </location>
</feature>
<feature type="compositionally biased region" description="Polar residues" evidence="1">
    <location>
        <begin position="557"/>
        <end position="576"/>
    </location>
</feature>
<accession>A0A9P4NIN2</accession>
<feature type="compositionally biased region" description="Polar residues" evidence="1">
    <location>
        <begin position="410"/>
        <end position="427"/>
    </location>
</feature>
<evidence type="ECO:0000313" key="3">
    <source>
        <dbReference type="Proteomes" id="UP000800235"/>
    </source>
</evidence>
<feature type="compositionally biased region" description="Basic residues" evidence="1">
    <location>
        <begin position="140"/>
        <end position="152"/>
    </location>
</feature>
<feature type="region of interest" description="Disordered" evidence="1">
    <location>
        <begin position="557"/>
        <end position="587"/>
    </location>
</feature>
<feature type="compositionally biased region" description="Polar residues" evidence="1">
    <location>
        <begin position="127"/>
        <end position="139"/>
    </location>
</feature>
<feature type="compositionally biased region" description="Low complexity" evidence="1">
    <location>
        <begin position="464"/>
        <end position="478"/>
    </location>
</feature>
<feature type="region of interest" description="Disordered" evidence="1">
    <location>
        <begin position="1"/>
        <end position="161"/>
    </location>
</feature>
<organism evidence="2 3">
    <name type="scientific">Tothia fuscella</name>
    <dbReference type="NCBI Taxonomy" id="1048955"/>
    <lineage>
        <taxon>Eukaryota</taxon>
        <taxon>Fungi</taxon>
        <taxon>Dikarya</taxon>
        <taxon>Ascomycota</taxon>
        <taxon>Pezizomycotina</taxon>
        <taxon>Dothideomycetes</taxon>
        <taxon>Pleosporomycetidae</taxon>
        <taxon>Venturiales</taxon>
        <taxon>Cylindrosympodiaceae</taxon>
        <taxon>Tothia</taxon>
    </lineage>
</organism>
<feature type="compositionally biased region" description="Basic and acidic residues" evidence="1">
    <location>
        <begin position="1"/>
        <end position="10"/>
    </location>
</feature>
<sequence>MPGYDGDRPENNPYSSRDGSHLERPVVNPMSAAQRQPRHSSPTAARFRSHGHEFYTPASYRFNQSNYDQSPQNPLKRKWADRDRSLDKPNTFGSQNYDSSRHAEQGRRNLETPDRFKPLEAKRVYGSSHQQRTPTNSNQRQRRHNNAPRPRHTSSELALNESNTITKYTEVVNPGDVLRILHWYIDQKTQKKARGLHPWLVLDVVRKTLILTLLITTRTGRGVEELPENRVTDYIEAASKAGGNNYIDVDEKSYVKADKLHVFDLDRVDQLYEFDEGRYQEVLTRVGELQNGRGITVTKEFDGRRPGLNVPNGTPEYAQLNSEIPRASRSQVKPPRLAPSTITAPMVTTASSATQSHEENKIFTPAKIGAKVISVDLSDIPLSTPIESSLDGPQNLVTDPLSHEPAAPQDASTKVGTLSPVCTTTKVRLSDSVPAETLSTSPTPSPGSDLGTSATQGESASCPTSSTLESKSTTSLASPLAHELAGESLPSPTDNSTRTTAVLPVQVQVSPSGLSISNSGNLSTATPPLPIPSIISTSVKPGFTELAVKLDKQVLESATGTSSIARNQPQRISQTNKEIDPMDEDED</sequence>
<dbReference type="Proteomes" id="UP000800235">
    <property type="component" value="Unassembled WGS sequence"/>
</dbReference>
<feature type="compositionally biased region" description="Polar residues" evidence="1">
    <location>
        <begin position="386"/>
        <end position="397"/>
    </location>
</feature>
<gene>
    <name evidence="2" type="ORF">EJ08DRAFT_480272</name>
</gene>
<feature type="compositionally biased region" description="Polar residues" evidence="1">
    <location>
        <begin position="454"/>
        <end position="463"/>
    </location>
</feature>
<comment type="caution">
    <text evidence="2">The sequence shown here is derived from an EMBL/GenBank/DDBJ whole genome shotgun (WGS) entry which is preliminary data.</text>
</comment>
<name>A0A9P4NIN2_9PEZI</name>
<dbReference type="EMBL" id="MU007090">
    <property type="protein sequence ID" value="KAF2422455.1"/>
    <property type="molecule type" value="Genomic_DNA"/>
</dbReference>
<feature type="compositionally biased region" description="Basic and acidic residues" evidence="1">
    <location>
        <begin position="99"/>
        <end position="123"/>
    </location>
</feature>
<proteinExistence type="predicted"/>
<feature type="compositionally biased region" description="Low complexity" evidence="1">
    <location>
        <begin position="437"/>
        <end position="453"/>
    </location>
</feature>
<evidence type="ECO:0000313" key="2">
    <source>
        <dbReference type="EMBL" id="KAF2422455.1"/>
    </source>
</evidence>
<feature type="compositionally biased region" description="Polar residues" evidence="1">
    <location>
        <begin position="31"/>
        <end position="43"/>
    </location>
</feature>
<feature type="compositionally biased region" description="Basic and acidic residues" evidence="1">
    <location>
        <begin position="78"/>
        <end position="87"/>
    </location>
</feature>
<keyword evidence="3" id="KW-1185">Reference proteome</keyword>
<evidence type="ECO:0000256" key="1">
    <source>
        <dbReference type="SAM" id="MobiDB-lite"/>
    </source>
</evidence>